<feature type="transmembrane region" description="Helical" evidence="2">
    <location>
        <begin position="320"/>
        <end position="344"/>
    </location>
</feature>
<feature type="region of interest" description="Disordered" evidence="1">
    <location>
        <begin position="356"/>
        <end position="433"/>
    </location>
</feature>
<gene>
    <name evidence="3" type="ORF">BN1204_000450</name>
</gene>
<keyword evidence="2" id="KW-0472">Membrane</keyword>
<evidence type="ECO:0000256" key="1">
    <source>
        <dbReference type="SAM" id="MobiDB-lite"/>
    </source>
</evidence>
<evidence type="ECO:0000313" key="3">
    <source>
        <dbReference type="EMBL" id="CEL64126.1"/>
    </source>
</evidence>
<evidence type="ECO:0000256" key="2">
    <source>
        <dbReference type="SAM" id="Phobius"/>
    </source>
</evidence>
<feature type="compositionally biased region" description="Basic residues" evidence="1">
    <location>
        <begin position="72"/>
        <end position="83"/>
    </location>
</feature>
<name>A0A0F7U4M1_NEOCL</name>
<feature type="compositionally biased region" description="Basic and acidic residues" evidence="1">
    <location>
        <begin position="371"/>
        <end position="385"/>
    </location>
</feature>
<feature type="compositionally biased region" description="Low complexity" evidence="1">
    <location>
        <begin position="90"/>
        <end position="103"/>
    </location>
</feature>
<proteinExistence type="predicted"/>
<feature type="compositionally biased region" description="Low complexity" evidence="1">
    <location>
        <begin position="501"/>
        <end position="512"/>
    </location>
</feature>
<dbReference type="EMBL" id="LN714474">
    <property type="protein sequence ID" value="CEL64126.1"/>
    <property type="molecule type" value="Genomic_DNA"/>
</dbReference>
<protein>
    <recommendedName>
        <fullName evidence="4">Transmembrane protein</fullName>
    </recommendedName>
</protein>
<feature type="compositionally biased region" description="Basic and acidic residues" evidence="1">
    <location>
        <begin position="479"/>
        <end position="490"/>
    </location>
</feature>
<evidence type="ECO:0008006" key="4">
    <source>
        <dbReference type="Google" id="ProtNLM"/>
    </source>
</evidence>
<feature type="region of interest" description="Disordered" evidence="1">
    <location>
        <begin position="64"/>
        <end position="103"/>
    </location>
</feature>
<sequence length="529" mass="56195">MERALHRGSRYDSSPFVSLDASSASSRALAACPFKKNVDRTGVAQEKTGISDFEPPACACVVSPRSQLARSRSNRKTKRKGKRSAGAPVASKHPSSSDSASTASSSVMSLPALSRVSSAVSVFSAQSREEAKTDPGCDDVARAVDIPASKGVRAFPAVARQLDGLRKARRQKGTRPAAEVRTADAEGNSPAPAVEASSSKHKLGPEECTGSACGQWLTRFCSSVVAVSRYLFRLGGNPLVAWGLFCFLLLQEHQIHLLYHGGCRALDALNAGLPSRSPFAGASRAEASDWMADLDDRMGQQILAHTLHGRQLPPGLRSQCMYMLILGVAATSLLALGFLSHTIVCLVSTFSRRPVSPTKDAAAETSGLRMEQAREMRPVPGDTEKANVGGASTKATGEGKGTEDSRAVQKPVAVANSSGETPDQKRSTCDRGQQTEEILGLWLKAVPRERGDALPRNEEFLRIGPPRDGNVRTCTSMREPGRDAGSREPETFYIGDDEGDSGLVSSASSSSDDLLLLASASGERNSLVW</sequence>
<dbReference type="AlphaFoldDB" id="A0A0F7U4M1"/>
<accession>A0A0F7U4M1</accession>
<keyword evidence="2" id="KW-1133">Transmembrane helix</keyword>
<organism evidence="3">
    <name type="scientific">Neospora caninum (strain Liverpool)</name>
    <dbReference type="NCBI Taxonomy" id="572307"/>
    <lineage>
        <taxon>Eukaryota</taxon>
        <taxon>Sar</taxon>
        <taxon>Alveolata</taxon>
        <taxon>Apicomplexa</taxon>
        <taxon>Conoidasida</taxon>
        <taxon>Coccidia</taxon>
        <taxon>Eucoccidiorida</taxon>
        <taxon>Eimeriorina</taxon>
        <taxon>Sarcocystidae</taxon>
        <taxon>Neospora</taxon>
    </lineage>
</organism>
<reference evidence="3" key="1">
    <citation type="journal article" date="2015" name="PLoS ONE">
        <title>Comprehensive Evaluation of Toxoplasma gondii VEG and Neospora caninum LIV Genomes with Tachyzoite Stage Transcriptome and Proteome Defines Novel Transcript Features.</title>
        <authorList>
            <person name="Ramaprasad A."/>
            <person name="Mourier T."/>
            <person name="Naeem R."/>
            <person name="Malas T.B."/>
            <person name="Moussa E."/>
            <person name="Panigrahi A."/>
            <person name="Vermont S.J."/>
            <person name="Otto T.D."/>
            <person name="Wastling J."/>
            <person name="Pain A."/>
        </authorList>
    </citation>
    <scope>NUCLEOTIDE SEQUENCE</scope>
    <source>
        <strain evidence="3">Liverpool</strain>
    </source>
</reference>
<keyword evidence="2" id="KW-0812">Transmembrane</keyword>
<feature type="region of interest" description="Disordered" evidence="1">
    <location>
        <begin position="167"/>
        <end position="201"/>
    </location>
</feature>
<feature type="region of interest" description="Disordered" evidence="1">
    <location>
        <begin position="477"/>
        <end position="512"/>
    </location>
</feature>